<dbReference type="RefSeq" id="WP_183322833.1">
    <property type="nucleotide sequence ID" value="NZ_JACHVQ010000005.1"/>
</dbReference>
<proteinExistence type="predicted"/>
<sequence>MAVRRLGDGYEPHVDEEDGELTYSVPVDAGITSASFSFRITQSDLEVLRTDAYRRAALEVIGHAVLQRSMDPERAPVSQEQFSGLVATLLHGAPGELEAAIDRAGVEHHMVTRLYIDQVLQRRE</sequence>
<gene>
    <name evidence="1" type="ORF">FHU39_004424</name>
</gene>
<evidence type="ECO:0000313" key="2">
    <source>
        <dbReference type="Proteomes" id="UP000559182"/>
    </source>
</evidence>
<reference evidence="1 2" key="1">
    <citation type="submission" date="2020-08" db="EMBL/GenBank/DDBJ databases">
        <title>Sequencing the genomes of 1000 actinobacteria strains.</title>
        <authorList>
            <person name="Klenk H.-P."/>
        </authorList>
    </citation>
    <scope>NUCLEOTIDE SEQUENCE [LARGE SCALE GENOMIC DNA]</scope>
    <source>
        <strain evidence="1 2">DSM 105369</strain>
    </source>
</reference>
<dbReference type="AlphaFoldDB" id="A0A839NJ36"/>
<dbReference type="Proteomes" id="UP000559182">
    <property type="component" value="Unassembled WGS sequence"/>
</dbReference>
<evidence type="ECO:0000313" key="1">
    <source>
        <dbReference type="EMBL" id="MBB2894382.1"/>
    </source>
</evidence>
<name>A0A839NJ36_9MICO</name>
<dbReference type="EMBL" id="JACHVQ010000005">
    <property type="protein sequence ID" value="MBB2894382.1"/>
    <property type="molecule type" value="Genomic_DNA"/>
</dbReference>
<accession>A0A839NJ36</accession>
<keyword evidence="2" id="KW-1185">Reference proteome</keyword>
<comment type="caution">
    <text evidence="1">The sequence shown here is derived from an EMBL/GenBank/DDBJ whole genome shotgun (WGS) entry which is preliminary data.</text>
</comment>
<organism evidence="1 2">
    <name type="scientific">Flexivirga oryzae</name>
    <dbReference type="NCBI Taxonomy" id="1794944"/>
    <lineage>
        <taxon>Bacteria</taxon>
        <taxon>Bacillati</taxon>
        <taxon>Actinomycetota</taxon>
        <taxon>Actinomycetes</taxon>
        <taxon>Micrococcales</taxon>
        <taxon>Dermacoccaceae</taxon>
        <taxon>Flexivirga</taxon>
    </lineage>
</organism>
<protein>
    <submittedName>
        <fullName evidence="1">Uncharacterized protein</fullName>
    </submittedName>
</protein>